<accession>A0A9W6IS67</accession>
<feature type="transmembrane region" description="Helical" evidence="1">
    <location>
        <begin position="81"/>
        <end position="104"/>
    </location>
</feature>
<dbReference type="Proteomes" id="UP000758856">
    <property type="component" value="Unassembled WGS sequence"/>
</dbReference>
<organism evidence="3 6">
    <name type="scientific">Methylopila capsulata</name>
    <dbReference type="NCBI Taxonomy" id="61654"/>
    <lineage>
        <taxon>Bacteria</taxon>
        <taxon>Pseudomonadati</taxon>
        <taxon>Pseudomonadota</taxon>
        <taxon>Alphaproteobacteria</taxon>
        <taxon>Hyphomicrobiales</taxon>
        <taxon>Methylopilaceae</taxon>
        <taxon>Methylopila</taxon>
    </lineage>
</organism>
<name>A0A9W6IS67_9HYPH</name>
<protein>
    <submittedName>
        <fullName evidence="3">Iron dicitrate transporter FecR</fullName>
    </submittedName>
    <submittedName>
        <fullName evidence="4">Transmembrane sensor</fullName>
    </submittedName>
</protein>
<reference evidence="3" key="3">
    <citation type="submission" date="2023-01" db="EMBL/GenBank/DDBJ databases">
        <authorList>
            <person name="Sun Q."/>
            <person name="Evtushenko L."/>
        </authorList>
    </citation>
    <scope>NUCLEOTIDE SEQUENCE</scope>
    <source>
        <strain evidence="3">VKM B-1606</strain>
    </source>
</reference>
<dbReference type="RefSeq" id="WP_204949603.1">
    <property type="nucleotide sequence ID" value="NZ_BSFF01000001.1"/>
</dbReference>
<gene>
    <name evidence="3" type="primary">fecR_1</name>
    <name evidence="3" type="ORF">GCM10008170_02740</name>
    <name evidence="4" type="ORF">JOD31_001422</name>
</gene>
<keyword evidence="5" id="KW-1185">Reference proteome</keyword>
<dbReference type="Gene3D" id="2.60.120.1440">
    <property type="match status" value="1"/>
</dbReference>
<keyword evidence="1" id="KW-0472">Membrane</keyword>
<dbReference type="EMBL" id="JAFBCY010000002">
    <property type="protein sequence ID" value="MBM7851197.1"/>
    <property type="molecule type" value="Genomic_DNA"/>
</dbReference>
<dbReference type="Gene3D" id="3.55.50.30">
    <property type="match status" value="1"/>
</dbReference>
<evidence type="ECO:0000259" key="2">
    <source>
        <dbReference type="Pfam" id="PF04773"/>
    </source>
</evidence>
<reference evidence="4 5" key="2">
    <citation type="submission" date="2021-01" db="EMBL/GenBank/DDBJ databases">
        <title>Genomic Encyclopedia of Type Strains, Phase IV (KMG-IV): sequencing the most valuable type-strain genomes for metagenomic binning, comparative biology and taxonomic classification.</title>
        <authorList>
            <person name="Goeker M."/>
        </authorList>
    </citation>
    <scope>NUCLEOTIDE SEQUENCE [LARGE SCALE GENOMIC DNA]</scope>
    <source>
        <strain evidence="4 5">DSM 6130</strain>
    </source>
</reference>
<dbReference type="GO" id="GO:0016989">
    <property type="term" value="F:sigma factor antagonist activity"/>
    <property type="evidence" value="ECO:0007669"/>
    <property type="project" value="TreeGrafter"/>
</dbReference>
<evidence type="ECO:0000313" key="5">
    <source>
        <dbReference type="Proteomes" id="UP000758856"/>
    </source>
</evidence>
<sequence>MSDENDSDLEEATDWLLRLRDRPGDRRLAEAGLRWRSSSLERQAAWDEAEMAWSALGRSEPALRHVWQRPPPAAWRSGGRAVIAAAALAACLALVLGPTLALWLEADYVTGTGETRVIRLADGSTVHLGPGSALKANSGRSAALLEGEALFEIARDPDRPFAVSAGGVEVRVLGTVFDLRMTSGMVDVELAKGAVEARYGSADGPGPAPLAPGEALSFSRATGEASRRPIAPEDVGSWRQGRLFVEDATLESVVEQIRRRHGAWIVLADRELAAKRVTGLYDLTDPDRALHALVAPFGGAVLSISPYLRLVSGL</sequence>
<dbReference type="Pfam" id="PF04773">
    <property type="entry name" value="FecR"/>
    <property type="match status" value="1"/>
</dbReference>
<comment type="caution">
    <text evidence="3">The sequence shown here is derived from an EMBL/GenBank/DDBJ whole genome shotgun (WGS) entry which is preliminary data.</text>
</comment>
<dbReference type="InterPro" id="IPR012373">
    <property type="entry name" value="Ferrdict_sens_TM"/>
</dbReference>
<dbReference type="EMBL" id="BSFF01000001">
    <property type="protein sequence ID" value="GLK54255.1"/>
    <property type="molecule type" value="Genomic_DNA"/>
</dbReference>
<feature type="domain" description="FecR protein" evidence="2">
    <location>
        <begin position="107"/>
        <end position="196"/>
    </location>
</feature>
<evidence type="ECO:0000313" key="6">
    <source>
        <dbReference type="Proteomes" id="UP001143400"/>
    </source>
</evidence>
<dbReference type="PANTHER" id="PTHR30273:SF2">
    <property type="entry name" value="PROTEIN FECR"/>
    <property type="match status" value="1"/>
</dbReference>
<evidence type="ECO:0000313" key="3">
    <source>
        <dbReference type="EMBL" id="GLK54255.1"/>
    </source>
</evidence>
<dbReference type="PANTHER" id="PTHR30273">
    <property type="entry name" value="PERIPLASMIC SIGNAL SENSOR AND SIGMA FACTOR ACTIVATOR FECR-RELATED"/>
    <property type="match status" value="1"/>
</dbReference>
<dbReference type="AlphaFoldDB" id="A0A9W6IS67"/>
<dbReference type="Proteomes" id="UP001143400">
    <property type="component" value="Unassembled WGS sequence"/>
</dbReference>
<dbReference type="InterPro" id="IPR006860">
    <property type="entry name" value="FecR"/>
</dbReference>
<reference evidence="3" key="1">
    <citation type="journal article" date="2014" name="Int. J. Syst. Evol. Microbiol.">
        <title>Complete genome sequence of Corynebacterium casei LMG S-19264T (=DSM 44701T), isolated from a smear-ripened cheese.</title>
        <authorList>
            <consortium name="US DOE Joint Genome Institute (JGI-PGF)"/>
            <person name="Walter F."/>
            <person name="Albersmeier A."/>
            <person name="Kalinowski J."/>
            <person name="Ruckert C."/>
        </authorList>
    </citation>
    <scope>NUCLEOTIDE SEQUENCE</scope>
    <source>
        <strain evidence="3">VKM B-1606</strain>
    </source>
</reference>
<keyword evidence="1" id="KW-1133">Transmembrane helix</keyword>
<keyword evidence="1 4" id="KW-0812">Transmembrane</keyword>
<evidence type="ECO:0000256" key="1">
    <source>
        <dbReference type="SAM" id="Phobius"/>
    </source>
</evidence>
<proteinExistence type="predicted"/>
<dbReference type="PIRSF" id="PIRSF018266">
    <property type="entry name" value="FecR"/>
    <property type="match status" value="1"/>
</dbReference>
<evidence type="ECO:0000313" key="4">
    <source>
        <dbReference type="EMBL" id="MBM7851197.1"/>
    </source>
</evidence>